<dbReference type="EMBL" id="JAGGNH010000005">
    <property type="protein sequence ID" value="KAJ0973016.1"/>
    <property type="molecule type" value="Genomic_DNA"/>
</dbReference>
<feature type="compositionally biased region" description="Basic and acidic residues" evidence="1">
    <location>
        <begin position="445"/>
        <end position="466"/>
    </location>
</feature>
<feature type="compositionally biased region" description="Basic and acidic residues" evidence="1">
    <location>
        <begin position="186"/>
        <end position="200"/>
    </location>
</feature>
<feature type="compositionally biased region" description="Basic and acidic residues" evidence="1">
    <location>
        <begin position="29"/>
        <end position="60"/>
    </location>
</feature>
<proteinExistence type="predicted"/>
<evidence type="ECO:0000313" key="3">
    <source>
        <dbReference type="Proteomes" id="UP001085076"/>
    </source>
</evidence>
<dbReference type="AlphaFoldDB" id="A0A9D5CGT8"/>
<protein>
    <recommendedName>
        <fullName evidence="4">DUF4283 domain-containing protein</fullName>
    </recommendedName>
</protein>
<feature type="compositionally biased region" description="Basic residues" evidence="1">
    <location>
        <begin position="100"/>
        <end position="113"/>
    </location>
</feature>
<comment type="caution">
    <text evidence="2">The sequence shown here is derived from an EMBL/GenBank/DDBJ whole genome shotgun (WGS) entry which is preliminary data.</text>
</comment>
<reference evidence="2" key="2">
    <citation type="journal article" date="2022" name="Hortic Res">
        <title>The genome of Dioscorea zingiberensis sheds light on the biosynthesis, origin and evolution of the medicinally important diosgenin saponins.</title>
        <authorList>
            <person name="Li Y."/>
            <person name="Tan C."/>
            <person name="Li Z."/>
            <person name="Guo J."/>
            <person name="Li S."/>
            <person name="Chen X."/>
            <person name="Wang C."/>
            <person name="Dai X."/>
            <person name="Yang H."/>
            <person name="Song W."/>
            <person name="Hou L."/>
            <person name="Xu J."/>
            <person name="Tong Z."/>
            <person name="Xu A."/>
            <person name="Yuan X."/>
            <person name="Wang W."/>
            <person name="Yang Q."/>
            <person name="Chen L."/>
            <person name="Sun Z."/>
            <person name="Wang K."/>
            <person name="Pan B."/>
            <person name="Chen J."/>
            <person name="Bao Y."/>
            <person name="Liu F."/>
            <person name="Qi X."/>
            <person name="Gang D.R."/>
            <person name="Wen J."/>
            <person name="Li J."/>
        </authorList>
    </citation>
    <scope>NUCLEOTIDE SEQUENCE</scope>
    <source>
        <strain evidence="2">Dzin_1.0</strain>
    </source>
</reference>
<reference evidence="2" key="1">
    <citation type="submission" date="2021-03" db="EMBL/GenBank/DDBJ databases">
        <authorList>
            <person name="Li Z."/>
            <person name="Yang C."/>
        </authorList>
    </citation>
    <scope>NUCLEOTIDE SEQUENCE</scope>
    <source>
        <strain evidence="2">Dzin_1.0</strain>
        <tissue evidence="2">Leaf</tissue>
    </source>
</reference>
<feature type="compositionally biased region" description="Basic and acidic residues" evidence="1">
    <location>
        <begin position="1"/>
        <end position="13"/>
    </location>
</feature>
<dbReference type="Proteomes" id="UP001085076">
    <property type="component" value="Miscellaneous, Linkage group lg05"/>
</dbReference>
<gene>
    <name evidence="2" type="ORF">J5N97_020975</name>
</gene>
<name>A0A9D5CGT8_9LILI</name>
<sequence>MSRDEGDRGRDEPWQDNITQGSRYRTGSRFHEACEDDGERKERKWRRKEPQTSQRKEDPALQRGKASSYGIGEGDRETSSHTPTPPQGGNASKEGWKMVNSKRQRPPNHSPRKERKEDWPIPQRRSPPTIRTPAGTIVVCGRFPRPSCGADNVAVWRLTVIGDRHKGKACQAKRRETVLMASLHKERNPQDKLMKPKESKSGNTAVPKPHCKLNPNAQQQPKTPVRKLAGMKTAEEEGPENLYISVPIDSDVIEGRRRMQRFSIIIVTGLRVVDASRLRRPSRPWTATWEVKPLRDKRFIVAFPSAELARQTESKGPLHQFTFSLELEPWTPDQWNKGNPEGASRWVVIKQLPMDCWSRDLVARLLKPAGDLIYVSSQSRDFGDDLLVLLRVRRPRRLPSSIHCSMGHRKYNYHLELAPGQPALPWQITKQPDHGDLTTSLHYETAPKTDKVYRNAEQPPDKEKQVLEQPPEYARDRGKAIMIEEEERPTWPENRRSKGVVIGERRSCPGNQRSKDTTPTPLQPVDGRPASKHGRSDALQAAPVHGGDALGPAEATAQGAMGLGDDLGSAEASAQGQMGLERVANMEPEIAAVFRDVDDPATYLA</sequence>
<accession>A0A9D5CGT8</accession>
<feature type="region of interest" description="Disordered" evidence="1">
    <location>
        <begin position="186"/>
        <end position="224"/>
    </location>
</feature>
<evidence type="ECO:0000313" key="2">
    <source>
        <dbReference type="EMBL" id="KAJ0973016.1"/>
    </source>
</evidence>
<organism evidence="2 3">
    <name type="scientific">Dioscorea zingiberensis</name>
    <dbReference type="NCBI Taxonomy" id="325984"/>
    <lineage>
        <taxon>Eukaryota</taxon>
        <taxon>Viridiplantae</taxon>
        <taxon>Streptophyta</taxon>
        <taxon>Embryophyta</taxon>
        <taxon>Tracheophyta</taxon>
        <taxon>Spermatophyta</taxon>
        <taxon>Magnoliopsida</taxon>
        <taxon>Liliopsida</taxon>
        <taxon>Dioscoreales</taxon>
        <taxon>Dioscoreaceae</taxon>
        <taxon>Dioscorea</taxon>
    </lineage>
</organism>
<dbReference type="OrthoDB" id="7486164at2759"/>
<feature type="compositionally biased region" description="Polar residues" evidence="1">
    <location>
        <begin position="509"/>
        <end position="520"/>
    </location>
</feature>
<keyword evidence="3" id="KW-1185">Reference proteome</keyword>
<evidence type="ECO:0008006" key="4">
    <source>
        <dbReference type="Google" id="ProtNLM"/>
    </source>
</evidence>
<feature type="compositionally biased region" description="Polar residues" evidence="1">
    <location>
        <begin position="16"/>
        <end position="25"/>
    </location>
</feature>
<feature type="region of interest" description="Disordered" evidence="1">
    <location>
        <begin position="1"/>
        <end position="133"/>
    </location>
</feature>
<feature type="region of interest" description="Disordered" evidence="1">
    <location>
        <begin position="444"/>
        <end position="581"/>
    </location>
</feature>
<evidence type="ECO:0000256" key="1">
    <source>
        <dbReference type="SAM" id="MobiDB-lite"/>
    </source>
</evidence>